<dbReference type="InterPro" id="IPR013325">
    <property type="entry name" value="RNA_pol_sigma_r2"/>
</dbReference>
<keyword evidence="2" id="KW-0805">Transcription regulation</keyword>
<name>A0A512M1U6_9BACT</name>
<keyword evidence="7" id="KW-1185">Reference proteome</keyword>
<dbReference type="InterPro" id="IPR014284">
    <property type="entry name" value="RNA_pol_sigma-70_dom"/>
</dbReference>
<gene>
    <name evidence="6" type="ORF">BGE01nite_00110</name>
</gene>
<dbReference type="PANTHER" id="PTHR43133">
    <property type="entry name" value="RNA POLYMERASE ECF-TYPE SIGMA FACTO"/>
    <property type="match status" value="1"/>
</dbReference>
<dbReference type="Gene3D" id="1.10.10.10">
    <property type="entry name" value="Winged helix-like DNA-binding domain superfamily/Winged helix DNA-binding domain"/>
    <property type="match status" value="1"/>
</dbReference>
<protein>
    <recommendedName>
        <fullName evidence="5">RNA polymerase sigma-70 region 2 domain-containing protein</fullName>
    </recommendedName>
</protein>
<dbReference type="Proteomes" id="UP000321577">
    <property type="component" value="Unassembled WGS sequence"/>
</dbReference>
<dbReference type="InterPro" id="IPR039425">
    <property type="entry name" value="RNA_pol_sigma-70-like"/>
</dbReference>
<dbReference type="EMBL" id="BKAG01000001">
    <property type="protein sequence ID" value="GEP40720.1"/>
    <property type="molecule type" value="Genomic_DNA"/>
</dbReference>
<dbReference type="RefSeq" id="WP_146848214.1">
    <property type="nucleotide sequence ID" value="NZ_BKAG01000001.1"/>
</dbReference>
<dbReference type="SUPFAM" id="SSF88946">
    <property type="entry name" value="Sigma2 domain of RNA polymerase sigma factors"/>
    <property type="match status" value="1"/>
</dbReference>
<dbReference type="InterPro" id="IPR013324">
    <property type="entry name" value="RNA_pol_sigma_r3/r4-like"/>
</dbReference>
<proteinExistence type="inferred from homology"/>
<dbReference type="GO" id="GO:0016987">
    <property type="term" value="F:sigma factor activity"/>
    <property type="evidence" value="ECO:0007669"/>
    <property type="project" value="UniProtKB-KW"/>
</dbReference>
<comment type="similarity">
    <text evidence="1">Belongs to the sigma-70 factor family. ECF subfamily.</text>
</comment>
<evidence type="ECO:0000256" key="4">
    <source>
        <dbReference type="ARBA" id="ARBA00023163"/>
    </source>
</evidence>
<dbReference type="Pfam" id="PF04542">
    <property type="entry name" value="Sigma70_r2"/>
    <property type="match status" value="1"/>
</dbReference>
<dbReference type="Gene3D" id="1.10.1740.10">
    <property type="match status" value="1"/>
</dbReference>
<evidence type="ECO:0000313" key="7">
    <source>
        <dbReference type="Proteomes" id="UP000321577"/>
    </source>
</evidence>
<sequence length="242" mass="27315">MPPRPVACHFQTTHWTLVHKARGSLDTEAREALAALCAAYWYPIYAYIRSSGRSAHDAEDLTQGFFARLLEKDILAAADPAKGKLRTFLLTCVHHHLINEHARATAQRRGGGKIVALDANWAEERYATEPVDDLTPDRLYQRRWVLTILESTLQLLAEEYAADEKGRLFEALRPYLGFSAESTQGYDELAARLGCTTGAVRTQVSRLRQRWRELLFKQVSITLADPTSDEIRAELAELMSCI</sequence>
<feature type="domain" description="RNA polymerase sigma-70 region 2" evidence="5">
    <location>
        <begin position="44"/>
        <end position="104"/>
    </location>
</feature>
<dbReference type="SUPFAM" id="SSF88659">
    <property type="entry name" value="Sigma3 and sigma4 domains of RNA polymerase sigma factors"/>
    <property type="match status" value="1"/>
</dbReference>
<evidence type="ECO:0000256" key="3">
    <source>
        <dbReference type="ARBA" id="ARBA00023082"/>
    </source>
</evidence>
<dbReference type="InterPro" id="IPR007627">
    <property type="entry name" value="RNA_pol_sigma70_r2"/>
</dbReference>
<comment type="caution">
    <text evidence="6">The sequence shown here is derived from an EMBL/GenBank/DDBJ whole genome shotgun (WGS) entry which is preliminary data.</text>
</comment>
<evidence type="ECO:0000259" key="5">
    <source>
        <dbReference type="Pfam" id="PF04542"/>
    </source>
</evidence>
<dbReference type="NCBIfam" id="TIGR02937">
    <property type="entry name" value="sigma70-ECF"/>
    <property type="match status" value="1"/>
</dbReference>
<evidence type="ECO:0000313" key="6">
    <source>
        <dbReference type="EMBL" id="GEP40720.1"/>
    </source>
</evidence>
<keyword evidence="3" id="KW-0731">Sigma factor</keyword>
<evidence type="ECO:0000256" key="2">
    <source>
        <dbReference type="ARBA" id="ARBA00023015"/>
    </source>
</evidence>
<accession>A0A512M1U6</accession>
<dbReference type="InterPro" id="IPR036388">
    <property type="entry name" value="WH-like_DNA-bd_sf"/>
</dbReference>
<dbReference type="OrthoDB" id="128557at2"/>
<dbReference type="GO" id="GO:0006352">
    <property type="term" value="P:DNA-templated transcription initiation"/>
    <property type="evidence" value="ECO:0007669"/>
    <property type="project" value="InterPro"/>
</dbReference>
<reference evidence="6 7" key="1">
    <citation type="submission" date="2019-07" db="EMBL/GenBank/DDBJ databases">
        <title>Whole genome shotgun sequence of Brevifollis gellanilyticus NBRC 108608.</title>
        <authorList>
            <person name="Hosoyama A."/>
            <person name="Uohara A."/>
            <person name="Ohji S."/>
            <person name="Ichikawa N."/>
        </authorList>
    </citation>
    <scope>NUCLEOTIDE SEQUENCE [LARGE SCALE GENOMIC DNA]</scope>
    <source>
        <strain evidence="6 7">NBRC 108608</strain>
    </source>
</reference>
<keyword evidence="4" id="KW-0804">Transcription</keyword>
<dbReference type="PANTHER" id="PTHR43133:SF51">
    <property type="entry name" value="RNA POLYMERASE SIGMA FACTOR"/>
    <property type="match status" value="1"/>
</dbReference>
<organism evidence="6 7">
    <name type="scientific">Brevifollis gellanilyticus</name>
    <dbReference type="NCBI Taxonomy" id="748831"/>
    <lineage>
        <taxon>Bacteria</taxon>
        <taxon>Pseudomonadati</taxon>
        <taxon>Verrucomicrobiota</taxon>
        <taxon>Verrucomicrobiia</taxon>
        <taxon>Verrucomicrobiales</taxon>
        <taxon>Verrucomicrobiaceae</taxon>
    </lineage>
</organism>
<evidence type="ECO:0000256" key="1">
    <source>
        <dbReference type="ARBA" id="ARBA00010641"/>
    </source>
</evidence>
<dbReference type="AlphaFoldDB" id="A0A512M1U6"/>